<organism evidence="5 6">
    <name type="scientific">Nibrella saemangeumensis</name>
    <dbReference type="NCBI Taxonomy" id="1084526"/>
    <lineage>
        <taxon>Bacteria</taxon>
        <taxon>Pseudomonadati</taxon>
        <taxon>Bacteroidota</taxon>
        <taxon>Cytophagia</taxon>
        <taxon>Cytophagales</taxon>
        <taxon>Spirosomataceae</taxon>
        <taxon>Nibrella</taxon>
    </lineage>
</organism>
<reference evidence="6" key="1">
    <citation type="journal article" date="2019" name="Int. J. Syst. Evol. Microbiol.">
        <title>The Global Catalogue of Microorganisms (GCM) 10K type strain sequencing project: providing services to taxonomists for standard genome sequencing and annotation.</title>
        <authorList>
            <consortium name="The Broad Institute Genomics Platform"/>
            <consortium name="The Broad Institute Genome Sequencing Center for Infectious Disease"/>
            <person name="Wu L."/>
            <person name="Ma J."/>
        </authorList>
    </citation>
    <scope>NUCLEOTIDE SEQUENCE [LARGE SCALE GENOMIC DNA]</scope>
    <source>
        <strain evidence="6">JCM 17927</strain>
    </source>
</reference>
<evidence type="ECO:0000256" key="3">
    <source>
        <dbReference type="SAM" id="SignalP"/>
    </source>
</evidence>
<evidence type="ECO:0000256" key="2">
    <source>
        <dbReference type="ARBA" id="ARBA00023239"/>
    </source>
</evidence>
<dbReference type="Gene3D" id="1.50.10.100">
    <property type="entry name" value="Chondroitin AC/alginate lyase"/>
    <property type="match status" value="1"/>
</dbReference>
<comment type="caution">
    <text evidence="5">The sequence shown here is derived from an EMBL/GenBank/DDBJ whole genome shotgun (WGS) entry which is preliminary data.</text>
</comment>
<evidence type="ECO:0000259" key="4">
    <source>
        <dbReference type="Pfam" id="PF05426"/>
    </source>
</evidence>
<dbReference type="Proteomes" id="UP001501175">
    <property type="component" value="Unassembled WGS sequence"/>
</dbReference>
<protein>
    <recommendedName>
        <fullName evidence="4">Alginate lyase domain-containing protein</fullName>
    </recommendedName>
</protein>
<gene>
    <name evidence="5" type="ORF">GCM10023189_50560</name>
</gene>
<evidence type="ECO:0000313" key="6">
    <source>
        <dbReference type="Proteomes" id="UP001501175"/>
    </source>
</evidence>
<dbReference type="InterPro" id="IPR008397">
    <property type="entry name" value="Alginate_lyase_dom"/>
</dbReference>
<keyword evidence="6" id="KW-1185">Reference proteome</keyword>
<feature type="chain" id="PRO_5045438677" description="Alginate lyase domain-containing protein" evidence="3">
    <location>
        <begin position="22"/>
        <end position="360"/>
    </location>
</feature>
<dbReference type="Pfam" id="PF05426">
    <property type="entry name" value="Alginate_lyase"/>
    <property type="match status" value="1"/>
</dbReference>
<sequence length="360" mass="41194">MAFKKYVLIALLLFKIGSCVAYDHPGGMHPQQQLDFVRKQVKAKKQPYWDAYRQLIVYADSAWYHPIEALADFSVPGYYVDAVMHRKNSKSLNTNAFDAYACALAWQLSGELKYADKSLEILNAWGATNTLYSDADGSLVMAYAGSGMLMAAELLYGYQGWTEADKKQFDRWVETVYRKACNEIRNRSNNWADWGRFGSALCAQFLNDEQEIAENTRLIKSDLFHKIAPDGSMPEETKRKANGIWYTYFSLAPITAASWVIFNATGENLFTYSQDGRSIKTALDYLHYYSLHPSEWKWFPNPNKGSAQSWPGNLLEAMSGIYRDKEYGTYVQASRPLIYPTHHFAWTFPTLMAVSLDIYR</sequence>
<feature type="domain" description="Alginate lyase" evidence="4">
    <location>
        <begin position="42"/>
        <end position="296"/>
    </location>
</feature>
<keyword evidence="1 3" id="KW-0732">Signal</keyword>
<name>A0ABP8NH91_9BACT</name>
<accession>A0ABP8NH91</accession>
<evidence type="ECO:0000313" key="5">
    <source>
        <dbReference type="EMBL" id="GAA4467239.1"/>
    </source>
</evidence>
<evidence type="ECO:0000256" key="1">
    <source>
        <dbReference type="ARBA" id="ARBA00022729"/>
    </source>
</evidence>
<proteinExistence type="predicted"/>
<dbReference type="RefSeq" id="WP_345248335.1">
    <property type="nucleotide sequence ID" value="NZ_BAABHD010000082.1"/>
</dbReference>
<dbReference type="InterPro" id="IPR008929">
    <property type="entry name" value="Chondroitin_lyas"/>
</dbReference>
<keyword evidence="2" id="KW-0456">Lyase</keyword>
<feature type="signal peptide" evidence="3">
    <location>
        <begin position="1"/>
        <end position="21"/>
    </location>
</feature>
<dbReference type="SUPFAM" id="SSF48230">
    <property type="entry name" value="Chondroitin AC/alginate lyase"/>
    <property type="match status" value="1"/>
</dbReference>
<dbReference type="EMBL" id="BAABHD010000082">
    <property type="protein sequence ID" value="GAA4467239.1"/>
    <property type="molecule type" value="Genomic_DNA"/>
</dbReference>